<evidence type="ECO:0000313" key="4">
    <source>
        <dbReference type="Proteomes" id="UP001271263"/>
    </source>
</evidence>
<organism evidence="1 3">
    <name type="scientific">Shewanella fidelis</name>
    <dbReference type="NCBI Taxonomy" id="173509"/>
    <lineage>
        <taxon>Bacteria</taxon>
        <taxon>Pseudomonadati</taxon>
        <taxon>Pseudomonadota</taxon>
        <taxon>Gammaproteobacteria</taxon>
        <taxon>Alteromonadales</taxon>
        <taxon>Shewanellaceae</taxon>
        <taxon>Shewanella</taxon>
    </lineage>
</organism>
<reference evidence="2 4" key="1">
    <citation type="journal article" date="2022" name="bioRxiv">
        <title>Prophages regulate Shewanella fidelis 3313 motility and biofilm formation: implications for gut colonization dynamics in Ciona robusta.</title>
        <authorList>
            <person name="Natarajan O."/>
            <person name="Gibboney S.L."/>
            <person name="Young M.N."/>
            <person name="Lim S.J."/>
            <person name="Pluta N."/>
            <person name="Atkinson C.G."/>
            <person name="Leigh B.A."/>
            <person name="Liberti A."/>
            <person name="Kees E.D."/>
            <person name="Breitbart M."/>
            <person name="Gralnick J.A."/>
            <person name="Dishaw L.J."/>
        </authorList>
    </citation>
    <scope>NUCLEOTIDE SEQUENCE [LARGE SCALE GENOMIC DNA]</scope>
    <source>
        <strain evidence="2 4">JG4066</strain>
    </source>
</reference>
<dbReference type="Proteomes" id="UP001271263">
    <property type="component" value="Unassembled WGS sequence"/>
</dbReference>
<proteinExistence type="predicted"/>
<evidence type="ECO:0000313" key="3">
    <source>
        <dbReference type="Proteomes" id="UP001259340"/>
    </source>
</evidence>
<protein>
    <submittedName>
        <fullName evidence="1">Uncharacterized protein</fullName>
    </submittedName>
</protein>
<dbReference type="AlphaFoldDB" id="A0AAW8NKF6"/>
<dbReference type="EMBL" id="JAPMLE010000001">
    <property type="protein sequence ID" value="MDR8523182.1"/>
    <property type="molecule type" value="Genomic_DNA"/>
</dbReference>
<evidence type="ECO:0000313" key="2">
    <source>
        <dbReference type="EMBL" id="MDW4824323.1"/>
    </source>
</evidence>
<evidence type="ECO:0000313" key="1">
    <source>
        <dbReference type="EMBL" id="MDR8523182.1"/>
    </source>
</evidence>
<sequence>MKGLLTLGSVPLRCTSIAKHYQPLMRALYSLIDMSILEQKLHEFSCRKEHEKLVSSLDPLMHALFESVPRTDRKEAVRNLTLSSWNNGEFKPSRENVVSWSRTEYPDFQSTIIDIKKLKIPDHYKGWLSFDFQGMHYQMSAKEFKSNLFGIMQLLACENGGFRDLSWVGESQDFGVIFEFNENQSPQFEVCVWGI</sequence>
<dbReference type="Proteomes" id="UP001259340">
    <property type="component" value="Unassembled WGS sequence"/>
</dbReference>
<accession>A0AAW8NKF6</accession>
<keyword evidence="4" id="KW-1185">Reference proteome</keyword>
<name>A0AAW8NKF6_9GAMM</name>
<dbReference type="EMBL" id="JAPMLD010000003">
    <property type="protein sequence ID" value="MDW4824323.1"/>
    <property type="molecule type" value="Genomic_DNA"/>
</dbReference>
<gene>
    <name evidence="1" type="ORF">OS133_05705</name>
    <name evidence="2" type="ORF">OS134_09665</name>
</gene>
<comment type="caution">
    <text evidence="1">The sequence shown here is derived from an EMBL/GenBank/DDBJ whole genome shotgun (WGS) entry which is preliminary data.</text>
</comment>
<dbReference type="RefSeq" id="WP_310654261.1">
    <property type="nucleotide sequence ID" value="NZ_JAPMLA010000003.1"/>
</dbReference>
<reference evidence="1" key="2">
    <citation type="submission" date="2022-11" db="EMBL/GenBank/DDBJ databases">
        <title>Prophages regulate Shewanella fidelis motility and biofilm formation: implications for gut colonization dynamics in Ciona robusta.</title>
        <authorList>
            <person name="Natarajan O."/>
            <person name="Gibboney S.L."/>
            <person name="Young M.N."/>
            <person name="Lim S.J."/>
            <person name="Pluta N."/>
            <person name="Atkinson C.G.F."/>
            <person name="Leigh B.A."/>
            <person name="Liberti A."/>
            <person name="Kees E."/>
            <person name="Breitbart M."/>
            <person name="Gralnick J."/>
            <person name="Dishaw L.J."/>
        </authorList>
    </citation>
    <scope>NUCLEOTIDE SEQUENCE</scope>
    <source>
        <strain evidence="1">3313</strain>
    </source>
</reference>